<gene>
    <name evidence="2" type="ORF">TWF696_003162</name>
</gene>
<proteinExistence type="predicted"/>
<accession>A0AAV9TXL9</accession>
<dbReference type="InterPro" id="IPR050471">
    <property type="entry name" value="AB_hydrolase"/>
</dbReference>
<evidence type="ECO:0000259" key="1">
    <source>
        <dbReference type="Pfam" id="PF00561"/>
    </source>
</evidence>
<name>A0AAV9TXL9_9PEZI</name>
<keyword evidence="3" id="KW-1185">Reference proteome</keyword>
<reference evidence="2 3" key="1">
    <citation type="submission" date="2019-10" db="EMBL/GenBank/DDBJ databases">
        <authorList>
            <person name="Palmer J.M."/>
        </authorList>
    </citation>
    <scope>NUCLEOTIDE SEQUENCE [LARGE SCALE GENOMIC DNA]</scope>
    <source>
        <strain evidence="2 3">TWF696</strain>
    </source>
</reference>
<organism evidence="2 3">
    <name type="scientific">Orbilia brochopaga</name>
    <dbReference type="NCBI Taxonomy" id="3140254"/>
    <lineage>
        <taxon>Eukaryota</taxon>
        <taxon>Fungi</taxon>
        <taxon>Dikarya</taxon>
        <taxon>Ascomycota</taxon>
        <taxon>Pezizomycotina</taxon>
        <taxon>Orbiliomycetes</taxon>
        <taxon>Orbiliales</taxon>
        <taxon>Orbiliaceae</taxon>
        <taxon>Orbilia</taxon>
    </lineage>
</organism>
<protein>
    <recommendedName>
        <fullName evidence="1">AB hydrolase-1 domain-containing protein</fullName>
    </recommendedName>
</protein>
<dbReference type="PANTHER" id="PTHR43433">
    <property type="entry name" value="HYDROLASE, ALPHA/BETA FOLD FAMILY PROTEIN"/>
    <property type="match status" value="1"/>
</dbReference>
<dbReference type="EMBL" id="JAVHNQ010000016">
    <property type="protein sequence ID" value="KAK6331086.1"/>
    <property type="molecule type" value="Genomic_DNA"/>
</dbReference>
<dbReference type="PANTHER" id="PTHR43433:SF5">
    <property type="entry name" value="AB HYDROLASE-1 DOMAIN-CONTAINING PROTEIN"/>
    <property type="match status" value="1"/>
</dbReference>
<comment type="caution">
    <text evidence="2">The sequence shown here is derived from an EMBL/GenBank/DDBJ whole genome shotgun (WGS) entry which is preliminary data.</text>
</comment>
<dbReference type="Proteomes" id="UP001375240">
    <property type="component" value="Unassembled WGS sequence"/>
</dbReference>
<dbReference type="InterPro" id="IPR000073">
    <property type="entry name" value="AB_hydrolase_1"/>
</dbReference>
<dbReference type="AlphaFoldDB" id="A0AAV9TXL9"/>
<dbReference type="PRINTS" id="PR00111">
    <property type="entry name" value="ABHYDROLASE"/>
</dbReference>
<dbReference type="Gene3D" id="3.40.50.1820">
    <property type="entry name" value="alpha/beta hydrolase"/>
    <property type="match status" value="1"/>
</dbReference>
<feature type="domain" description="AB hydrolase-1" evidence="1">
    <location>
        <begin position="68"/>
        <end position="302"/>
    </location>
</feature>
<dbReference type="SUPFAM" id="SSF53474">
    <property type="entry name" value="alpha/beta-Hydrolases"/>
    <property type="match status" value="1"/>
</dbReference>
<dbReference type="InterPro" id="IPR029058">
    <property type="entry name" value="AB_hydrolase_fold"/>
</dbReference>
<evidence type="ECO:0000313" key="2">
    <source>
        <dbReference type="EMBL" id="KAK6331086.1"/>
    </source>
</evidence>
<evidence type="ECO:0000313" key="3">
    <source>
        <dbReference type="Proteomes" id="UP001375240"/>
    </source>
</evidence>
<dbReference type="Pfam" id="PF00561">
    <property type="entry name" value="Abhydrolase_1"/>
    <property type="match status" value="1"/>
</dbReference>
<sequence length="331" mass="37480">MPEYLTIAELLAHPGMKDVITPFNPSQAGFAEVARGRGGPVKINYEVHGEGPICLVFIMGLRAPLIAWQRQIRYFGHENGNRFSMLVFDNRGVGNSDKPLMRYTTSEMAQDVIELVDHIGWIHPKQLHIIGVSMGGMIAQELVHKHPHRVASVVFQSTAAAIKSEMSLYETMKRRISLIKPKSLEERLQASRELLFGQKYLNGPDALGVFPTNADRFNAEEIWKTENINQPPFLAFMSQLIAAGWHSCCPERLKHIADSVDYILVTYGLQDKMIEPSHSRYLKDKLGPRAREVVFEDAGHVISTEYVQEYNKMVKEFVEEAADNVENMQQT</sequence>